<sequence length="176" mass="19348">MKPAEPHPVHTAFDFSATGIDGVEQPLAQWRGKVLLIVNTASECGYTPQYAGLQALYHAYRGRGFEVLAFPCNQFGAQEPGSSEQIAQFCSANYGVEFPLFARIDVNGAHTHPLWRWLKDEASGVLGTEVIKWNFTKFLIGRDGQVIRRYAPQTQPDALRGDIEMALDAPLPAAAS</sequence>
<dbReference type="AlphaFoldDB" id="A0A1J5RI01"/>
<dbReference type="InterPro" id="IPR036249">
    <property type="entry name" value="Thioredoxin-like_sf"/>
</dbReference>
<dbReference type="InterPro" id="IPR029760">
    <property type="entry name" value="GPX_CS"/>
</dbReference>
<evidence type="ECO:0000256" key="3">
    <source>
        <dbReference type="ARBA" id="ARBA00023002"/>
    </source>
</evidence>
<dbReference type="EC" id="1.11.1.22" evidence="5"/>
<dbReference type="InterPro" id="IPR000889">
    <property type="entry name" value="Glutathione_peroxidase"/>
</dbReference>
<evidence type="ECO:0000256" key="1">
    <source>
        <dbReference type="ARBA" id="ARBA00006926"/>
    </source>
</evidence>
<dbReference type="SUPFAM" id="SSF52833">
    <property type="entry name" value="Thioredoxin-like"/>
    <property type="match status" value="1"/>
</dbReference>
<dbReference type="PROSITE" id="PS51352">
    <property type="entry name" value="THIOREDOXIN_2"/>
    <property type="match status" value="1"/>
</dbReference>
<dbReference type="PROSITE" id="PS51355">
    <property type="entry name" value="GLUTATHIONE_PEROXID_3"/>
    <property type="match status" value="1"/>
</dbReference>
<comment type="caution">
    <text evidence="5">The sequence shown here is derived from an EMBL/GenBank/DDBJ whole genome shotgun (WGS) entry which is preliminary data.</text>
</comment>
<name>A0A1J5RI01_9ZZZZ</name>
<dbReference type="Gene3D" id="3.40.30.10">
    <property type="entry name" value="Glutaredoxin"/>
    <property type="match status" value="1"/>
</dbReference>
<dbReference type="InterPro" id="IPR029759">
    <property type="entry name" value="GPX_AS"/>
</dbReference>
<protein>
    <submittedName>
        <fullName evidence="5">Hydroperoxy fatty acid reductase gpx1</fullName>
        <ecNumber evidence="5">1.11.1.22</ecNumber>
    </submittedName>
</protein>
<dbReference type="PANTHER" id="PTHR11592:SF78">
    <property type="entry name" value="GLUTATHIONE PEROXIDASE"/>
    <property type="match status" value="1"/>
</dbReference>
<dbReference type="PROSITE" id="PS00460">
    <property type="entry name" value="GLUTATHIONE_PEROXID_1"/>
    <property type="match status" value="1"/>
</dbReference>
<comment type="similarity">
    <text evidence="1">Belongs to the glutathione peroxidase family.</text>
</comment>
<keyword evidence="3 5" id="KW-0560">Oxidoreductase</keyword>
<accession>A0A1J5RI01</accession>
<evidence type="ECO:0000259" key="4">
    <source>
        <dbReference type="PROSITE" id="PS51352"/>
    </source>
</evidence>
<dbReference type="PRINTS" id="PR01011">
    <property type="entry name" value="GLUTPROXDASE"/>
</dbReference>
<organism evidence="5">
    <name type="scientific">mine drainage metagenome</name>
    <dbReference type="NCBI Taxonomy" id="410659"/>
    <lineage>
        <taxon>unclassified sequences</taxon>
        <taxon>metagenomes</taxon>
        <taxon>ecological metagenomes</taxon>
    </lineage>
</organism>
<dbReference type="PIRSF" id="PIRSF000303">
    <property type="entry name" value="Glutathion_perox"/>
    <property type="match status" value="1"/>
</dbReference>
<dbReference type="PROSITE" id="PS00763">
    <property type="entry name" value="GLUTATHIONE_PEROXID_2"/>
    <property type="match status" value="1"/>
</dbReference>
<dbReference type="InterPro" id="IPR013766">
    <property type="entry name" value="Thioredoxin_domain"/>
</dbReference>
<dbReference type="PANTHER" id="PTHR11592">
    <property type="entry name" value="GLUTATHIONE PEROXIDASE"/>
    <property type="match status" value="1"/>
</dbReference>
<evidence type="ECO:0000313" key="5">
    <source>
        <dbReference type="EMBL" id="OIQ87733.1"/>
    </source>
</evidence>
<dbReference type="FunFam" id="3.40.30.10:FF:000010">
    <property type="entry name" value="Glutathione peroxidase"/>
    <property type="match status" value="1"/>
</dbReference>
<evidence type="ECO:0000256" key="2">
    <source>
        <dbReference type="ARBA" id="ARBA00022559"/>
    </source>
</evidence>
<dbReference type="GO" id="GO:0004601">
    <property type="term" value="F:peroxidase activity"/>
    <property type="evidence" value="ECO:0007669"/>
    <property type="project" value="UniProtKB-KW"/>
</dbReference>
<gene>
    <name evidence="5" type="primary">gpx1_4</name>
    <name evidence="5" type="ORF">GALL_304110</name>
</gene>
<dbReference type="EMBL" id="MLJW01000407">
    <property type="protein sequence ID" value="OIQ87733.1"/>
    <property type="molecule type" value="Genomic_DNA"/>
</dbReference>
<proteinExistence type="inferred from homology"/>
<dbReference type="GO" id="GO:0034599">
    <property type="term" value="P:cellular response to oxidative stress"/>
    <property type="evidence" value="ECO:0007669"/>
    <property type="project" value="TreeGrafter"/>
</dbReference>
<dbReference type="Pfam" id="PF00255">
    <property type="entry name" value="GSHPx"/>
    <property type="match status" value="1"/>
</dbReference>
<reference evidence="5" key="1">
    <citation type="submission" date="2016-10" db="EMBL/GenBank/DDBJ databases">
        <title>Sequence of Gallionella enrichment culture.</title>
        <authorList>
            <person name="Poehlein A."/>
            <person name="Muehling M."/>
            <person name="Daniel R."/>
        </authorList>
    </citation>
    <scope>NUCLEOTIDE SEQUENCE</scope>
</reference>
<keyword evidence="2 5" id="KW-0575">Peroxidase</keyword>
<feature type="domain" description="Thioredoxin" evidence="4">
    <location>
        <begin position="6"/>
        <end position="168"/>
    </location>
</feature>
<dbReference type="CDD" id="cd00340">
    <property type="entry name" value="GSH_Peroxidase"/>
    <property type="match status" value="1"/>
</dbReference>